<proteinExistence type="predicted"/>
<dbReference type="HOGENOM" id="CLU_1961660_0_0_1"/>
<evidence type="ECO:0000313" key="2">
    <source>
        <dbReference type="EMBL" id="ELU02853.1"/>
    </source>
</evidence>
<feature type="compositionally biased region" description="Polar residues" evidence="1">
    <location>
        <begin position="78"/>
        <end position="92"/>
    </location>
</feature>
<dbReference type="EMBL" id="AMQN01008664">
    <property type="status" value="NOT_ANNOTATED_CDS"/>
    <property type="molecule type" value="Genomic_DNA"/>
</dbReference>
<keyword evidence="4" id="KW-1185">Reference proteome</keyword>
<organism evidence="2">
    <name type="scientific">Capitella teleta</name>
    <name type="common">Polychaete worm</name>
    <dbReference type="NCBI Taxonomy" id="283909"/>
    <lineage>
        <taxon>Eukaryota</taxon>
        <taxon>Metazoa</taxon>
        <taxon>Spiralia</taxon>
        <taxon>Lophotrochozoa</taxon>
        <taxon>Annelida</taxon>
        <taxon>Polychaeta</taxon>
        <taxon>Sedentaria</taxon>
        <taxon>Scolecida</taxon>
        <taxon>Capitellidae</taxon>
        <taxon>Capitella</taxon>
    </lineage>
</organism>
<dbReference type="EnsemblMetazoa" id="CapteT210684">
    <property type="protein sequence ID" value="CapteP210684"/>
    <property type="gene ID" value="CapteG210684"/>
</dbReference>
<dbReference type="EMBL" id="KB303698">
    <property type="protein sequence ID" value="ELU02853.1"/>
    <property type="molecule type" value="Genomic_DNA"/>
</dbReference>
<dbReference type="AlphaFoldDB" id="R7UGC7"/>
<dbReference type="Proteomes" id="UP000014760">
    <property type="component" value="Unassembled WGS sequence"/>
</dbReference>
<gene>
    <name evidence="2" type="ORF">CAPTEDRAFT_210684</name>
</gene>
<name>R7UGC7_CAPTE</name>
<evidence type="ECO:0000313" key="3">
    <source>
        <dbReference type="EnsemblMetazoa" id="CapteP210684"/>
    </source>
</evidence>
<evidence type="ECO:0000313" key="4">
    <source>
        <dbReference type="Proteomes" id="UP000014760"/>
    </source>
</evidence>
<evidence type="ECO:0000256" key="1">
    <source>
        <dbReference type="SAM" id="MobiDB-lite"/>
    </source>
</evidence>
<feature type="region of interest" description="Disordered" evidence="1">
    <location>
        <begin position="78"/>
        <end position="101"/>
    </location>
</feature>
<reference evidence="3" key="3">
    <citation type="submission" date="2015-06" db="UniProtKB">
        <authorList>
            <consortium name="EnsemblMetazoa"/>
        </authorList>
    </citation>
    <scope>IDENTIFICATION</scope>
</reference>
<protein>
    <submittedName>
        <fullName evidence="2 3">Uncharacterized protein</fullName>
    </submittedName>
</protein>
<sequence length="128" mass="14251">MPDSSTAISGECGCILTFYPVWVPGKNRPKHSLRRGTERARLSSQLADGVPDSYKVTQECNPTPFTYTSDFNSNWTSKYTSSIPTPERQQPSMILDFNPPPPEKDSVLMAFGGMSKKVVESEKYAPQK</sequence>
<accession>R7UGC7</accession>
<reference evidence="4" key="1">
    <citation type="submission" date="2012-12" db="EMBL/GenBank/DDBJ databases">
        <authorList>
            <person name="Hellsten U."/>
            <person name="Grimwood J."/>
            <person name="Chapman J.A."/>
            <person name="Shapiro H."/>
            <person name="Aerts A."/>
            <person name="Otillar R.P."/>
            <person name="Terry A.Y."/>
            <person name="Boore J.L."/>
            <person name="Simakov O."/>
            <person name="Marletaz F."/>
            <person name="Cho S.-J."/>
            <person name="Edsinger-Gonzales E."/>
            <person name="Havlak P."/>
            <person name="Kuo D.-H."/>
            <person name="Larsson T."/>
            <person name="Lv J."/>
            <person name="Arendt D."/>
            <person name="Savage R."/>
            <person name="Osoegawa K."/>
            <person name="de Jong P."/>
            <person name="Lindberg D.R."/>
            <person name="Seaver E.C."/>
            <person name="Weisblat D.A."/>
            <person name="Putnam N.H."/>
            <person name="Grigoriev I.V."/>
            <person name="Rokhsar D.S."/>
        </authorList>
    </citation>
    <scope>NUCLEOTIDE SEQUENCE</scope>
    <source>
        <strain evidence="4">I ESC-2004</strain>
    </source>
</reference>
<reference evidence="2 4" key="2">
    <citation type="journal article" date="2013" name="Nature">
        <title>Insights into bilaterian evolution from three spiralian genomes.</title>
        <authorList>
            <person name="Simakov O."/>
            <person name="Marletaz F."/>
            <person name="Cho S.J."/>
            <person name="Edsinger-Gonzales E."/>
            <person name="Havlak P."/>
            <person name="Hellsten U."/>
            <person name="Kuo D.H."/>
            <person name="Larsson T."/>
            <person name="Lv J."/>
            <person name="Arendt D."/>
            <person name="Savage R."/>
            <person name="Osoegawa K."/>
            <person name="de Jong P."/>
            <person name="Grimwood J."/>
            <person name="Chapman J.A."/>
            <person name="Shapiro H."/>
            <person name="Aerts A."/>
            <person name="Otillar R.P."/>
            <person name="Terry A.Y."/>
            <person name="Boore J.L."/>
            <person name="Grigoriev I.V."/>
            <person name="Lindberg D.R."/>
            <person name="Seaver E.C."/>
            <person name="Weisblat D.A."/>
            <person name="Putnam N.H."/>
            <person name="Rokhsar D.S."/>
        </authorList>
    </citation>
    <scope>NUCLEOTIDE SEQUENCE</scope>
    <source>
        <strain evidence="2 4">I ESC-2004</strain>
    </source>
</reference>